<proteinExistence type="predicted"/>
<evidence type="ECO:0000256" key="4">
    <source>
        <dbReference type="ARBA" id="ARBA00023128"/>
    </source>
</evidence>
<dbReference type="PANTHER" id="PTHR34038">
    <property type="entry name" value="ATP SYNTHASE MEMBRANE SUBUNIT DAPIT, MITOCHONDRIAL"/>
    <property type="match status" value="1"/>
</dbReference>
<feature type="compositionally biased region" description="Basic and acidic residues" evidence="6">
    <location>
        <begin position="55"/>
        <end position="69"/>
    </location>
</feature>
<keyword evidence="8" id="KW-1185">Reference proteome</keyword>
<dbReference type="PANTHER" id="PTHR34038:SF1">
    <property type="entry name" value="ATP SYNTHASE MEMBRANE SUBUNIT K, MITOCHONDRIAL"/>
    <property type="match status" value="1"/>
</dbReference>
<evidence type="ECO:0000313" key="7">
    <source>
        <dbReference type="EnsemblMetazoa" id="GBRI001148-PA"/>
    </source>
</evidence>
<feature type="region of interest" description="Disordered" evidence="6">
    <location>
        <begin position="278"/>
        <end position="341"/>
    </location>
</feature>
<name>A0A1A9W030_9MUSC</name>
<evidence type="ECO:0000256" key="5">
    <source>
        <dbReference type="ARBA" id="ARBA00023136"/>
    </source>
</evidence>
<feature type="region of interest" description="Disordered" evidence="6">
    <location>
        <begin position="89"/>
        <end position="152"/>
    </location>
</feature>
<keyword evidence="3" id="KW-1133">Transmembrane helix</keyword>
<evidence type="ECO:0000256" key="1">
    <source>
        <dbReference type="ARBA" id="ARBA00004304"/>
    </source>
</evidence>
<dbReference type="AlphaFoldDB" id="A0A1A9W030"/>
<accession>A0A1A9W030</accession>
<reference evidence="7" key="2">
    <citation type="submission" date="2020-05" db="UniProtKB">
        <authorList>
            <consortium name="EnsemblMetazoa"/>
        </authorList>
    </citation>
    <scope>IDENTIFICATION</scope>
    <source>
        <strain evidence="7">IAEA</strain>
    </source>
</reference>
<evidence type="ECO:0000256" key="2">
    <source>
        <dbReference type="ARBA" id="ARBA00022692"/>
    </source>
</evidence>
<sequence>MVKLSDYFNSTTNRGRANVAKATYASFAILYIYHRLTKKAAPQPIKQTEKPVTVPEKDSSTKCPKRENQCENQPSDDCNCNKRNYCEATPGSADRNQSTYDEKSDDRGRYDERQSSVKRCETSDSNNPLQHAVPSHGGRCKQTDHKDLNSTPVKPVETVNIKAKEDVKFSSERRNFAKNKKFFLSFLPGMVKLSDYFNSTTNRGRANVAKATYASFAILYIYHRLTKKAAPQPIKQTEKTITVPEKESSTKCPKRENQCENLPIDDCNCNKRNYCEATPGLADRNQSTHDEKSDDRGRNDERQFSVTRCEAPDSNNPLQHAVPSHGGSCEQTDHKDLNSTPVKPVETVNVKAKEDVKFSNEGRFYNYSFGEPWERWE</sequence>
<evidence type="ECO:0000313" key="8">
    <source>
        <dbReference type="Proteomes" id="UP000091820"/>
    </source>
</evidence>
<protein>
    <submittedName>
        <fullName evidence="7">Uncharacterized protein</fullName>
    </submittedName>
</protein>
<feature type="compositionally biased region" description="Basic and acidic residues" evidence="6">
    <location>
        <begin position="100"/>
        <end position="122"/>
    </location>
</feature>
<dbReference type="EnsemblMetazoa" id="GBRI001148-RA">
    <property type="protein sequence ID" value="GBRI001148-PA"/>
    <property type="gene ID" value="GBRI001148"/>
</dbReference>
<keyword evidence="2" id="KW-0812">Transmembrane</keyword>
<organism evidence="7 8">
    <name type="scientific">Glossina brevipalpis</name>
    <dbReference type="NCBI Taxonomy" id="37001"/>
    <lineage>
        <taxon>Eukaryota</taxon>
        <taxon>Metazoa</taxon>
        <taxon>Ecdysozoa</taxon>
        <taxon>Arthropoda</taxon>
        <taxon>Hexapoda</taxon>
        <taxon>Insecta</taxon>
        <taxon>Pterygota</taxon>
        <taxon>Neoptera</taxon>
        <taxon>Endopterygota</taxon>
        <taxon>Diptera</taxon>
        <taxon>Brachycera</taxon>
        <taxon>Muscomorpha</taxon>
        <taxon>Hippoboscoidea</taxon>
        <taxon>Glossinidae</taxon>
        <taxon>Glossina</taxon>
    </lineage>
</organism>
<feature type="region of interest" description="Disordered" evidence="6">
    <location>
        <begin position="41"/>
        <end position="75"/>
    </location>
</feature>
<evidence type="ECO:0000256" key="6">
    <source>
        <dbReference type="SAM" id="MobiDB-lite"/>
    </source>
</evidence>
<comment type="subcellular location">
    <subcellularLocation>
        <location evidence="1">Mitochondrion membrane</location>
        <topology evidence="1">Single-pass membrane protein</topology>
    </subcellularLocation>
</comment>
<keyword evidence="5" id="KW-0472">Membrane</keyword>
<feature type="compositionally biased region" description="Basic and acidic residues" evidence="6">
    <location>
        <begin position="286"/>
        <end position="303"/>
    </location>
</feature>
<dbReference type="Proteomes" id="UP000091820">
    <property type="component" value="Unassembled WGS sequence"/>
</dbReference>
<evidence type="ECO:0000256" key="3">
    <source>
        <dbReference type="ARBA" id="ARBA00022989"/>
    </source>
</evidence>
<dbReference type="InterPro" id="IPR009125">
    <property type="entry name" value="ATPMK"/>
</dbReference>
<dbReference type="VEuPathDB" id="VectorBase:GBRI001148"/>
<reference evidence="8" key="1">
    <citation type="submission" date="2014-03" db="EMBL/GenBank/DDBJ databases">
        <authorList>
            <person name="Aksoy S."/>
            <person name="Warren W."/>
            <person name="Wilson R.K."/>
        </authorList>
    </citation>
    <scope>NUCLEOTIDE SEQUENCE [LARGE SCALE GENOMIC DNA]</scope>
    <source>
        <strain evidence="8">IAEA</strain>
    </source>
</reference>
<keyword evidence="4" id="KW-0496">Mitochondrion</keyword>
<dbReference type="Pfam" id="PF14960">
    <property type="entry name" value="ATP_synth_reg"/>
    <property type="match status" value="2"/>
</dbReference>
<dbReference type="GO" id="GO:0031966">
    <property type="term" value="C:mitochondrial membrane"/>
    <property type="evidence" value="ECO:0007669"/>
    <property type="project" value="UniProtKB-SubCell"/>
</dbReference>